<reference evidence="1" key="2">
    <citation type="journal article" date="2024" name="Plant">
        <title>Genomic evolution and insights into agronomic trait innovations of Sesamum species.</title>
        <authorList>
            <person name="Miao H."/>
            <person name="Wang L."/>
            <person name="Qu L."/>
            <person name="Liu H."/>
            <person name="Sun Y."/>
            <person name="Le M."/>
            <person name="Wang Q."/>
            <person name="Wei S."/>
            <person name="Zheng Y."/>
            <person name="Lin W."/>
            <person name="Duan Y."/>
            <person name="Cao H."/>
            <person name="Xiong S."/>
            <person name="Wang X."/>
            <person name="Wei L."/>
            <person name="Li C."/>
            <person name="Ma Q."/>
            <person name="Ju M."/>
            <person name="Zhao R."/>
            <person name="Li G."/>
            <person name="Mu C."/>
            <person name="Tian Q."/>
            <person name="Mei H."/>
            <person name="Zhang T."/>
            <person name="Gao T."/>
            <person name="Zhang H."/>
        </authorList>
    </citation>
    <scope>NUCLEOTIDE SEQUENCE</scope>
    <source>
        <strain evidence="1">3651</strain>
    </source>
</reference>
<dbReference type="Proteomes" id="UP001293254">
    <property type="component" value="Unassembled WGS sequence"/>
</dbReference>
<sequence length="140" mass="16042">MRSARAQTPWRHRPCVRARVRPLQPRVWVRRRPIRWLGARASLPVCALARPAACLRPGRASAWMAARSLRIWLGGCAQASPACERLPSLCSRLRAASLWLVGVRRVSILSFNFHPRFPRKTENTNDIIITQIKKQENDML</sequence>
<comment type="caution">
    <text evidence="1">The sequence shown here is derived from an EMBL/GenBank/DDBJ whole genome shotgun (WGS) entry which is preliminary data.</text>
</comment>
<dbReference type="AlphaFoldDB" id="A0AAE1XKJ9"/>
<gene>
    <name evidence="1" type="ORF">Salat_2726800</name>
</gene>
<evidence type="ECO:0000313" key="2">
    <source>
        <dbReference type="Proteomes" id="UP001293254"/>
    </source>
</evidence>
<evidence type="ECO:0000313" key="1">
    <source>
        <dbReference type="EMBL" id="KAK4413143.1"/>
    </source>
</evidence>
<name>A0AAE1XKJ9_9LAMI</name>
<proteinExistence type="predicted"/>
<organism evidence="1 2">
    <name type="scientific">Sesamum alatum</name>
    <dbReference type="NCBI Taxonomy" id="300844"/>
    <lineage>
        <taxon>Eukaryota</taxon>
        <taxon>Viridiplantae</taxon>
        <taxon>Streptophyta</taxon>
        <taxon>Embryophyta</taxon>
        <taxon>Tracheophyta</taxon>
        <taxon>Spermatophyta</taxon>
        <taxon>Magnoliopsida</taxon>
        <taxon>eudicotyledons</taxon>
        <taxon>Gunneridae</taxon>
        <taxon>Pentapetalae</taxon>
        <taxon>asterids</taxon>
        <taxon>lamiids</taxon>
        <taxon>Lamiales</taxon>
        <taxon>Pedaliaceae</taxon>
        <taxon>Sesamum</taxon>
    </lineage>
</organism>
<keyword evidence="2" id="KW-1185">Reference proteome</keyword>
<dbReference type="EMBL" id="JACGWO010000012">
    <property type="protein sequence ID" value="KAK4413143.1"/>
    <property type="molecule type" value="Genomic_DNA"/>
</dbReference>
<protein>
    <submittedName>
        <fullName evidence="1">Uncharacterized protein</fullName>
    </submittedName>
</protein>
<reference evidence="1" key="1">
    <citation type="submission" date="2020-06" db="EMBL/GenBank/DDBJ databases">
        <authorList>
            <person name="Li T."/>
            <person name="Hu X."/>
            <person name="Zhang T."/>
            <person name="Song X."/>
            <person name="Zhang H."/>
            <person name="Dai N."/>
            <person name="Sheng W."/>
            <person name="Hou X."/>
            <person name="Wei L."/>
        </authorList>
    </citation>
    <scope>NUCLEOTIDE SEQUENCE</scope>
    <source>
        <strain evidence="1">3651</strain>
        <tissue evidence="1">Leaf</tissue>
    </source>
</reference>
<accession>A0AAE1XKJ9</accession>